<protein>
    <submittedName>
        <fullName evidence="4">MARVEL domain-containing protein</fullName>
    </submittedName>
</protein>
<reference evidence="2 3" key="1">
    <citation type="submission" date="2018-11" db="EMBL/GenBank/DDBJ databases">
        <authorList>
            <consortium name="Pathogen Informatics"/>
        </authorList>
    </citation>
    <scope>NUCLEOTIDE SEQUENCE [LARGE SCALE GENOMIC DNA]</scope>
</reference>
<dbReference type="OrthoDB" id="5802755at2759"/>
<gene>
    <name evidence="2" type="ORF">HPBE_LOCUS21953</name>
</gene>
<dbReference type="WBParaSite" id="HPBE_0002195401-mRNA-1">
    <property type="protein sequence ID" value="HPBE_0002195401-mRNA-1"/>
    <property type="gene ID" value="HPBE_0002195401"/>
</dbReference>
<keyword evidence="1" id="KW-0812">Transmembrane</keyword>
<dbReference type="Proteomes" id="UP000050761">
    <property type="component" value="Unassembled WGS sequence"/>
</dbReference>
<reference evidence="4" key="2">
    <citation type="submission" date="2019-09" db="UniProtKB">
        <authorList>
            <consortium name="WormBaseParasite"/>
        </authorList>
    </citation>
    <scope>IDENTIFICATION</scope>
</reference>
<dbReference type="AlphaFoldDB" id="A0A183GHC2"/>
<keyword evidence="1" id="KW-1133">Transmembrane helix</keyword>
<feature type="transmembrane region" description="Helical" evidence="1">
    <location>
        <begin position="85"/>
        <end position="114"/>
    </location>
</feature>
<evidence type="ECO:0000313" key="2">
    <source>
        <dbReference type="EMBL" id="VDP29269.1"/>
    </source>
</evidence>
<dbReference type="EMBL" id="UZAH01033504">
    <property type="protein sequence ID" value="VDP29269.1"/>
    <property type="molecule type" value="Genomic_DNA"/>
</dbReference>
<keyword evidence="1" id="KW-0472">Membrane</keyword>
<evidence type="ECO:0000256" key="1">
    <source>
        <dbReference type="SAM" id="Phobius"/>
    </source>
</evidence>
<keyword evidence="3" id="KW-1185">Reference proteome</keyword>
<proteinExistence type="predicted"/>
<sequence>MRCPVISRGVVNVYALLIINSVLLCFCYLLYTLDWMRHTTTCGQTGVTVSYVVASSSIFYAAVALAATVFFCAHIANGYRNVRWFCTMAIVVVVYRLSSASLIYAVLSAGMMFISLYMKFNPACFKNRAGVTDVAYMSVVCAYNLVSYFVFLLISILLFDSMSPIEDVEKAPFGGVSKLQKPVISTIEIEH</sequence>
<organism evidence="3 4">
    <name type="scientific">Heligmosomoides polygyrus</name>
    <name type="common">Parasitic roundworm</name>
    <dbReference type="NCBI Taxonomy" id="6339"/>
    <lineage>
        <taxon>Eukaryota</taxon>
        <taxon>Metazoa</taxon>
        <taxon>Ecdysozoa</taxon>
        <taxon>Nematoda</taxon>
        <taxon>Chromadorea</taxon>
        <taxon>Rhabditida</taxon>
        <taxon>Rhabditina</taxon>
        <taxon>Rhabditomorpha</taxon>
        <taxon>Strongyloidea</taxon>
        <taxon>Heligmosomidae</taxon>
        <taxon>Heligmosomoides</taxon>
    </lineage>
</organism>
<feature type="transmembrane region" description="Helical" evidence="1">
    <location>
        <begin position="134"/>
        <end position="159"/>
    </location>
</feature>
<feature type="transmembrane region" description="Helical" evidence="1">
    <location>
        <begin position="12"/>
        <end position="31"/>
    </location>
</feature>
<feature type="transmembrane region" description="Helical" evidence="1">
    <location>
        <begin position="51"/>
        <end position="73"/>
    </location>
</feature>
<accession>A0A183GHC2</accession>
<accession>A0A3P8G2J8</accession>
<evidence type="ECO:0000313" key="3">
    <source>
        <dbReference type="Proteomes" id="UP000050761"/>
    </source>
</evidence>
<evidence type="ECO:0000313" key="4">
    <source>
        <dbReference type="WBParaSite" id="HPBE_0002195401-mRNA-1"/>
    </source>
</evidence>
<name>A0A183GHC2_HELPZ</name>